<comment type="similarity">
    <text evidence="2">Belongs to the flagellar radial spoke RSP3 family.</text>
</comment>
<dbReference type="Proteomes" id="UP001318040">
    <property type="component" value="Chromosome 60"/>
</dbReference>
<accession>A0AAJ7U9R6</accession>
<evidence type="ECO:0000256" key="1">
    <source>
        <dbReference type="ARBA" id="ARBA00004611"/>
    </source>
</evidence>
<sequence>MTAFLAQAQSEAYTFTSRPRPVPLRAPYRQPDDGSDRFGNIMYDRRVVRGNTYAQHLQPTSAGPDPVELQRQQESRRRALARKRAKAALRPFSPEPVEGRKHVDVQTELYLEELSGRVQERDWGCQTDAFLDRPASPLFIPAKSGRDATTQILPGELFDFEVEVRPLVEVLVGKTVEQSLLEVMEEEELASLRAQQRAFLELRNAERAEAQRLHEQDRRLRAEKDRRRRQQQEVVAQEKEVADKVAARAFAKRYLGDLIPAVFSTLRDTGYFYDPVERDVENAFMPWLMNAVEAELQKALEARALLDSIIRDVAARRERSYGGGEPSES</sequence>
<evidence type="ECO:0000256" key="9">
    <source>
        <dbReference type="SAM" id="MobiDB-lite"/>
    </source>
</evidence>
<dbReference type="Pfam" id="PF06098">
    <property type="entry name" value="Radial_spoke_3"/>
    <property type="match status" value="1"/>
</dbReference>
<dbReference type="GO" id="GO:0005929">
    <property type="term" value="C:cilium"/>
    <property type="evidence" value="ECO:0007669"/>
    <property type="project" value="TreeGrafter"/>
</dbReference>
<comment type="subcellular location">
    <subcellularLocation>
        <location evidence="1">Cytoplasm</location>
        <location evidence="1">Cytoskeleton</location>
        <location evidence="1">Flagellum axoneme</location>
    </subcellularLocation>
</comment>
<evidence type="ECO:0000256" key="3">
    <source>
        <dbReference type="ARBA" id="ARBA00022490"/>
    </source>
</evidence>
<evidence type="ECO:0000256" key="7">
    <source>
        <dbReference type="ARBA" id="ARBA00023212"/>
    </source>
</evidence>
<evidence type="ECO:0000256" key="2">
    <source>
        <dbReference type="ARBA" id="ARBA00006737"/>
    </source>
</evidence>
<keyword evidence="8" id="KW-0966">Cell projection</keyword>
<dbReference type="PANTHER" id="PTHR21648:SF0">
    <property type="entry name" value="RADIAL SPOKE HEAD PROTEIN 3 HOMOLOG"/>
    <property type="match status" value="1"/>
</dbReference>
<dbReference type="AlphaFoldDB" id="A0AAJ7U9R6"/>
<dbReference type="GeneID" id="116955483"/>
<reference evidence="11" key="1">
    <citation type="submission" date="2025-08" db="UniProtKB">
        <authorList>
            <consortium name="RefSeq"/>
        </authorList>
    </citation>
    <scope>IDENTIFICATION</scope>
    <source>
        <tissue evidence="11">Sperm</tissue>
    </source>
</reference>
<evidence type="ECO:0000313" key="11">
    <source>
        <dbReference type="RefSeq" id="XP_032832483.1"/>
    </source>
</evidence>
<keyword evidence="5" id="KW-0282">Flagellum</keyword>
<dbReference type="CTD" id="83861"/>
<evidence type="ECO:0000256" key="8">
    <source>
        <dbReference type="ARBA" id="ARBA00023273"/>
    </source>
</evidence>
<evidence type="ECO:0000256" key="5">
    <source>
        <dbReference type="ARBA" id="ARBA00022846"/>
    </source>
</evidence>
<evidence type="ECO:0000256" key="4">
    <source>
        <dbReference type="ARBA" id="ARBA00022553"/>
    </source>
</evidence>
<keyword evidence="3" id="KW-0963">Cytoplasm</keyword>
<evidence type="ECO:0000256" key="6">
    <source>
        <dbReference type="ARBA" id="ARBA00023069"/>
    </source>
</evidence>
<keyword evidence="4" id="KW-0597">Phosphoprotein</keyword>
<name>A0AAJ7U9R6_PETMA</name>
<dbReference type="PANTHER" id="PTHR21648">
    <property type="entry name" value="FLAGELLAR RADIAL SPOKE PROTEIN 3"/>
    <property type="match status" value="1"/>
</dbReference>
<gene>
    <name evidence="11" type="primary">RSPH3</name>
</gene>
<keyword evidence="10" id="KW-1185">Reference proteome</keyword>
<protein>
    <submittedName>
        <fullName evidence="11">Radial spoke head protein 3 homolog</fullName>
    </submittedName>
</protein>
<proteinExistence type="inferred from homology"/>
<feature type="region of interest" description="Disordered" evidence="9">
    <location>
        <begin position="213"/>
        <end position="234"/>
    </location>
</feature>
<feature type="region of interest" description="Disordered" evidence="9">
    <location>
        <begin position="1"/>
        <end position="37"/>
    </location>
</feature>
<keyword evidence="6" id="KW-0969">Cilium</keyword>
<organism evidence="10 11">
    <name type="scientific">Petromyzon marinus</name>
    <name type="common">Sea lamprey</name>
    <dbReference type="NCBI Taxonomy" id="7757"/>
    <lineage>
        <taxon>Eukaryota</taxon>
        <taxon>Metazoa</taxon>
        <taxon>Chordata</taxon>
        <taxon>Craniata</taxon>
        <taxon>Vertebrata</taxon>
        <taxon>Cyclostomata</taxon>
        <taxon>Hyperoartia</taxon>
        <taxon>Petromyzontiformes</taxon>
        <taxon>Petromyzontidae</taxon>
        <taxon>Petromyzon</taxon>
    </lineage>
</organism>
<feature type="compositionally biased region" description="Polar residues" evidence="9">
    <location>
        <begin position="7"/>
        <end position="17"/>
    </location>
</feature>
<keyword evidence="7" id="KW-0206">Cytoskeleton</keyword>
<dbReference type="InterPro" id="IPR009290">
    <property type="entry name" value="Radial_spoke_3"/>
</dbReference>
<dbReference type="KEGG" id="pmrn:116955483"/>
<dbReference type="RefSeq" id="XP_032832483.1">
    <property type="nucleotide sequence ID" value="XM_032976592.1"/>
</dbReference>
<evidence type="ECO:0000313" key="10">
    <source>
        <dbReference type="Proteomes" id="UP001318040"/>
    </source>
</evidence>
<feature type="compositionally biased region" description="Basic and acidic residues" evidence="9">
    <location>
        <begin position="213"/>
        <end position="225"/>
    </location>
</feature>